<feature type="compositionally biased region" description="Basic and acidic residues" evidence="1">
    <location>
        <begin position="314"/>
        <end position="341"/>
    </location>
</feature>
<protein>
    <submittedName>
        <fullName evidence="2">Uncharacterized protein</fullName>
    </submittedName>
</protein>
<reference evidence="2" key="1">
    <citation type="submission" date="2022-08" db="UniProtKB">
        <authorList>
            <consortium name="EnsemblMetazoa"/>
        </authorList>
    </citation>
    <scope>IDENTIFICATION</scope>
    <source>
        <strain evidence="2">Israel</strain>
    </source>
</reference>
<proteinExistence type="predicted"/>
<accession>A0A1B0GQH2</accession>
<name>A0A1B0GQH2_PHLPP</name>
<sequence length="564" mass="63992">MASDSDDHQFRHDRNMRGFPRGRRGTMRGMPGRYSRVPPAGYPHYRQSLPNENFNPQTPQIAPDFQFRGVSPDLPTSSAPQIYDERSPEFRQPPHSTGYRPCGPQGFAPIMSPFEHKPGGGGGGGGPQMFGPGMDFRSQGPRGMDFGPRGNRHQFRPFNPNGVRPNFRPNMPRMPPRLDGMRAPFGSQASSSFPAPPRPLQSYPGPQNHMTMSQQPPPQPQSKLPRKVLINPNFKGGVEAATTQLMMDTLQHPQFINSISSHVSHLHSDEELLRQQEEFITKNRIHIEKRRQERSPERERDRDYLSPPPRRERRASSRERGRGGWRSRRGDSREPERGGEWRRRRRSASPDRGKGDDKRERQEDDEDEETRAYRIEIEKQKAMREKILRDKEMRRRKAAEEKAKFEQQQQQTTEKKPQEAPPAQKLTPLVVTESKIISLKRKADPPNPQPVAAKQPATNSAAALAKVPEPLPDYLDDDVATPSPPPPRTHTPPQPPTSSSVAPVQRRLVLKPAVDTQKVSLAFAADSTETTSKPKGIFDRLEKKISVPEATKRKIQRIVINNME</sequence>
<dbReference type="EnsemblMetazoa" id="PPAI009755-RA">
    <property type="protein sequence ID" value="PPAI009755-PA"/>
    <property type="gene ID" value="PPAI009755"/>
</dbReference>
<feature type="compositionally biased region" description="Basic and acidic residues" evidence="1">
    <location>
        <begin position="290"/>
        <end position="304"/>
    </location>
</feature>
<organism evidence="2 3">
    <name type="scientific">Phlebotomus papatasi</name>
    <name type="common">Sandfly</name>
    <dbReference type="NCBI Taxonomy" id="29031"/>
    <lineage>
        <taxon>Eukaryota</taxon>
        <taxon>Metazoa</taxon>
        <taxon>Ecdysozoa</taxon>
        <taxon>Arthropoda</taxon>
        <taxon>Hexapoda</taxon>
        <taxon>Insecta</taxon>
        <taxon>Pterygota</taxon>
        <taxon>Neoptera</taxon>
        <taxon>Endopterygota</taxon>
        <taxon>Diptera</taxon>
        <taxon>Nematocera</taxon>
        <taxon>Psychodoidea</taxon>
        <taxon>Psychodidae</taxon>
        <taxon>Phlebotomus</taxon>
        <taxon>Phlebotomus</taxon>
    </lineage>
</organism>
<dbReference type="Proteomes" id="UP000092462">
    <property type="component" value="Unassembled WGS sequence"/>
</dbReference>
<feature type="compositionally biased region" description="Basic and acidic residues" evidence="1">
    <location>
        <begin position="348"/>
        <end position="362"/>
    </location>
</feature>
<dbReference type="AlphaFoldDB" id="A0A1B0GQH2"/>
<feature type="region of interest" description="Disordered" evidence="1">
    <location>
        <begin position="284"/>
        <end position="506"/>
    </location>
</feature>
<feature type="region of interest" description="Disordered" evidence="1">
    <location>
        <begin position="1"/>
        <end position="81"/>
    </location>
</feature>
<evidence type="ECO:0000313" key="2">
    <source>
        <dbReference type="EnsemblMetazoa" id="PPAI009755-PA"/>
    </source>
</evidence>
<feature type="compositionally biased region" description="Basic and acidic residues" evidence="1">
    <location>
        <begin position="1"/>
        <end position="16"/>
    </location>
</feature>
<feature type="compositionally biased region" description="Pro residues" evidence="1">
    <location>
        <begin position="482"/>
        <end position="496"/>
    </location>
</feature>
<dbReference type="VEuPathDB" id="VectorBase:PPAPM1_012141"/>
<dbReference type="VEuPathDB" id="VectorBase:PPAI009755"/>
<feature type="compositionally biased region" description="Polar residues" evidence="1">
    <location>
        <begin position="48"/>
        <end position="60"/>
    </location>
</feature>
<dbReference type="EMBL" id="AJVK01017099">
    <property type="status" value="NOT_ANNOTATED_CDS"/>
    <property type="molecule type" value="Genomic_DNA"/>
</dbReference>
<evidence type="ECO:0000256" key="1">
    <source>
        <dbReference type="SAM" id="MobiDB-lite"/>
    </source>
</evidence>
<feature type="region of interest" description="Disordered" evidence="1">
    <location>
        <begin position="182"/>
        <end position="225"/>
    </location>
</feature>
<evidence type="ECO:0000313" key="3">
    <source>
        <dbReference type="Proteomes" id="UP000092462"/>
    </source>
</evidence>
<feature type="compositionally biased region" description="Basic and acidic residues" evidence="1">
    <location>
        <begin position="370"/>
        <end position="405"/>
    </location>
</feature>
<keyword evidence="3" id="KW-1185">Reference proteome</keyword>
<feature type="compositionally biased region" description="Polar residues" evidence="1">
    <location>
        <begin position="204"/>
        <end position="213"/>
    </location>
</feature>